<gene>
    <name evidence="1" type="ORF">QWZ10_08790</name>
</gene>
<dbReference type="Proteomes" id="UP001243846">
    <property type="component" value="Unassembled WGS sequence"/>
</dbReference>
<organism evidence="1 2">
    <name type="scientific">Paracoccus cavernae</name>
    <dbReference type="NCBI Taxonomy" id="1571207"/>
    <lineage>
        <taxon>Bacteria</taxon>
        <taxon>Pseudomonadati</taxon>
        <taxon>Pseudomonadota</taxon>
        <taxon>Alphaproteobacteria</taxon>
        <taxon>Rhodobacterales</taxon>
        <taxon>Paracoccaceae</taxon>
        <taxon>Paracoccus</taxon>
    </lineage>
</organism>
<comment type="caution">
    <text evidence="1">The sequence shown here is derived from an EMBL/GenBank/DDBJ whole genome shotgun (WGS) entry which is preliminary data.</text>
</comment>
<dbReference type="RefSeq" id="WP_377686665.1">
    <property type="nucleotide sequence ID" value="NZ_JBHMDZ010000017.1"/>
</dbReference>
<proteinExistence type="predicted"/>
<evidence type="ECO:0000313" key="1">
    <source>
        <dbReference type="EMBL" id="MDN3711897.1"/>
    </source>
</evidence>
<dbReference type="Pfam" id="PF09981">
    <property type="entry name" value="DUF2218"/>
    <property type="match status" value="1"/>
</dbReference>
<sequence length="96" mass="10740">MSHSTQAVVSTESGSRYLQQLAKHWAHKFATEFDASQAKIVNENGNGVTMTATADSLTVIAFAADAETLPKWRQVVEDHIVRFAFRETLEFDWQPA</sequence>
<dbReference type="Gene3D" id="3.30.310.50">
    <property type="entry name" value="Alpha-D-phosphohexomutase, C-terminal domain"/>
    <property type="match status" value="1"/>
</dbReference>
<keyword evidence="2" id="KW-1185">Reference proteome</keyword>
<protein>
    <submittedName>
        <fullName evidence="1">DUF2218 domain-containing protein</fullName>
    </submittedName>
</protein>
<accession>A0ABT8D7S7</accession>
<name>A0ABT8D7S7_9RHOB</name>
<evidence type="ECO:0000313" key="2">
    <source>
        <dbReference type="Proteomes" id="UP001243846"/>
    </source>
</evidence>
<reference evidence="2" key="1">
    <citation type="journal article" date="2019" name="Int. J. Syst. Evol. Microbiol.">
        <title>The Global Catalogue of Microorganisms (GCM) 10K type strain sequencing project: providing services to taxonomists for standard genome sequencing and annotation.</title>
        <authorList>
            <consortium name="The Broad Institute Genomics Platform"/>
            <consortium name="The Broad Institute Genome Sequencing Center for Infectious Disease"/>
            <person name="Wu L."/>
            <person name="Ma J."/>
        </authorList>
    </citation>
    <scope>NUCLEOTIDE SEQUENCE [LARGE SCALE GENOMIC DNA]</scope>
    <source>
        <strain evidence="2">CECT 8482</strain>
    </source>
</reference>
<dbReference type="PIRSF" id="PIRSF028291">
    <property type="entry name" value="UCP028291"/>
    <property type="match status" value="1"/>
</dbReference>
<dbReference type="InterPro" id="IPR014543">
    <property type="entry name" value="UCP028291"/>
</dbReference>
<dbReference type="EMBL" id="JAUFRC010000001">
    <property type="protein sequence ID" value="MDN3711897.1"/>
    <property type="molecule type" value="Genomic_DNA"/>
</dbReference>